<accession>A0A250XSU4</accession>
<comment type="caution">
    <text evidence="12">The sequence shown here is derived from an EMBL/GenBank/DDBJ whole genome shotgun (WGS) entry which is preliminary data.</text>
</comment>
<evidence type="ECO:0000256" key="3">
    <source>
        <dbReference type="ARBA" id="ARBA00022679"/>
    </source>
</evidence>
<dbReference type="FunFam" id="3.30.200.20:FF:000075">
    <property type="entry name" value="Probable serine/threonine-protein kinase WNK1"/>
    <property type="match status" value="1"/>
</dbReference>
<name>A0A250XSU4_9CHLO</name>
<keyword evidence="9" id="KW-0175">Coiled coil</keyword>
<feature type="region of interest" description="Disordered" evidence="10">
    <location>
        <begin position="310"/>
        <end position="343"/>
    </location>
</feature>
<dbReference type="InterPro" id="IPR050588">
    <property type="entry name" value="WNK_Ser-Thr_kinase"/>
</dbReference>
<comment type="catalytic activity">
    <reaction evidence="8">
        <text>L-seryl-[protein] + ATP = O-phospho-L-seryl-[protein] + ADP + H(+)</text>
        <dbReference type="Rhea" id="RHEA:17989"/>
        <dbReference type="Rhea" id="RHEA-COMP:9863"/>
        <dbReference type="Rhea" id="RHEA-COMP:11604"/>
        <dbReference type="ChEBI" id="CHEBI:15378"/>
        <dbReference type="ChEBI" id="CHEBI:29999"/>
        <dbReference type="ChEBI" id="CHEBI:30616"/>
        <dbReference type="ChEBI" id="CHEBI:83421"/>
        <dbReference type="ChEBI" id="CHEBI:456216"/>
        <dbReference type="EC" id="2.7.11.1"/>
    </reaction>
</comment>
<feature type="domain" description="Protein kinase" evidence="11">
    <location>
        <begin position="30"/>
        <end position="289"/>
    </location>
</feature>
<feature type="compositionally biased region" description="Low complexity" evidence="10">
    <location>
        <begin position="599"/>
        <end position="624"/>
    </location>
</feature>
<keyword evidence="6" id="KW-0067">ATP-binding</keyword>
<evidence type="ECO:0000256" key="5">
    <source>
        <dbReference type="ARBA" id="ARBA00022777"/>
    </source>
</evidence>
<dbReference type="STRING" id="1157962.A0A250XSU4"/>
<dbReference type="Proteomes" id="UP000232323">
    <property type="component" value="Unassembled WGS sequence"/>
</dbReference>
<sequence>MMEVVADGNMDEPPDAPIEAVETDPSNRYIRYNEVLGRGAFKIVYKAFDEIEGMEVAWNQVKVNDLVSSPAERDRLFAEIRVLKQLKHKNIMSFVDSWLDKENLNVNFITELFTSGTLRQYRKKHKHIDEQVLKRWAWQILQGLVYLHGHNPPIIHRDLKCDNIFVNGASGVIKLGDLGLATLWRGLTTPQSVLGTPEFMAPELYEEKYNEKVDVYSFGMCMLELTTMEYPYAECKNAAQIYRKVTTGVLPGGLAKVENQALKEFIELCISHDPAQRPEARQLLKHSFFETIRSGKMSCPGVDKAICERNNEESASSSSDGGVSGDETEVGTCNPPSNGRVRHVTLPSAQQSNGVLGPDLHSSTASLGLLSVEDRGLASPGGLSPKAPLDASYYQHHSASNPSQPAHVAFNAWSAGGASMNGRSDVSSSVQTPERMPSPAPVLGDFLSSKLHSPVPAIERQLSDLRMLQSADSDTREFYIRCNQVEETKLSFQLKYTEPRSTVSKKIEFAFDMNEDTADAIAHEMMEDLSLSAEEANSIASKIRQEIDRLQDLKSSLSSAPSAASLLSTSGQDLLPAPISAQSWFTSPGPDSSLMTRYSESSGGASPGGAASIPSSSAAAGQSGMPMLSVNSSGEVSGLSSAVTPLVTATQMDVSLNSPANVLVVVDSGSGLSNIAAGTSASELRTSSCGGVVANGTVKSGGQTPVIEGSNGRVPSIYALIAAMKEVHEEEDRIFRSQTTQTATTTK</sequence>
<evidence type="ECO:0000256" key="9">
    <source>
        <dbReference type="SAM" id="Coils"/>
    </source>
</evidence>
<comment type="catalytic activity">
    <reaction evidence="7">
        <text>L-threonyl-[protein] + ATP = O-phospho-L-threonyl-[protein] + ADP + H(+)</text>
        <dbReference type="Rhea" id="RHEA:46608"/>
        <dbReference type="Rhea" id="RHEA-COMP:11060"/>
        <dbReference type="Rhea" id="RHEA-COMP:11605"/>
        <dbReference type="ChEBI" id="CHEBI:15378"/>
        <dbReference type="ChEBI" id="CHEBI:30013"/>
        <dbReference type="ChEBI" id="CHEBI:30616"/>
        <dbReference type="ChEBI" id="CHEBI:61977"/>
        <dbReference type="ChEBI" id="CHEBI:456216"/>
        <dbReference type="EC" id="2.7.11.1"/>
    </reaction>
</comment>
<dbReference type="Gene3D" id="3.30.200.20">
    <property type="entry name" value="Phosphorylase Kinase, domain 1"/>
    <property type="match status" value="1"/>
</dbReference>
<dbReference type="GO" id="GO:0004674">
    <property type="term" value="F:protein serine/threonine kinase activity"/>
    <property type="evidence" value="ECO:0007669"/>
    <property type="project" value="UniProtKB-KW"/>
</dbReference>
<gene>
    <name evidence="12" type="ORF">CEUSTIGMA_g13496.t1</name>
</gene>
<dbReference type="EMBL" id="BEGY01000225">
    <property type="protein sequence ID" value="GAX86083.1"/>
    <property type="molecule type" value="Genomic_DNA"/>
</dbReference>
<organism evidence="12 13">
    <name type="scientific">Chlamydomonas eustigma</name>
    <dbReference type="NCBI Taxonomy" id="1157962"/>
    <lineage>
        <taxon>Eukaryota</taxon>
        <taxon>Viridiplantae</taxon>
        <taxon>Chlorophyta</taxon>
        <taxon>core chlorophytes</taxon>
        <taxon>Chlorophyceae</taxon>
        <taxon>CS clade</taxon>
        <taxon>Chlamydomonadales</taxon>
        <taxon>Chlamydomonadaceae</taxon>
        <taxon>Chlamydomonas</taxon>
    </lineage>
</organism>
<keyword evidence="3" id="KW-0808">Transferase</keyword>
<dbReference type="InterPro" id="IPR000719">
    <property type="entry name" value="Prot_kinase_dom"/>
</dbReference>
<evidence type="ECO:0000259" key="11">
    <source>
        <dbReference type="PROSITE" id="PS50011"/>
    </source>
</evidence>
<reference evidence="12 13" key="1">
    <citation type="submission" date="2017-08" db="EMBL/GenBank/DDBJ databases">
        <title>Acidophilic green algal genome provides insights into adaptation to an acidic environment.</title>
        <authorList>
            <person name="Hirooka S."/>
            <person name="Hirose Y."/>
            <person name="Kanesaki Y."/>
            <person name="Higuchi S."/>
            <person name="Fujiwara T."/>
            <person name="Onuma R."/>
            <person name="Era A."/>
            <person name="Ohbayashi R."/>
            <person name="Uzuka A."/>
            <person name="Nozaki H."/>
            <person name="Yoshikawa H."/>
            <person name="Miyagishima S.Y."/>
        </authorList>
    </citation>
    <scope>NUCLEOTIDE SEQUENCE [LARGE SCALE GENOMIC DNA]</scope>
    <source>
        <strain evidence="12 13">NIES-2499</strain>
    </source>
</reference>
<dbReference type="SMART" id="SM00220">
    <property type="entry name" value="S_TKc"/>
    <property type="match status" value="1"/>
</dbReference>
<evidence type="ECO:0000313" key="12">
    <source>
        <dbReference type="EMBL" id="GAX86083.1"/>
    </source>
</evidence>
<proteinExistence type="predicted"/>
<dbReference type="CDD" id="cd13983">
    <property type="entry name" value="STKc_WNK"/>
    <property type="match status" value="1"/>
</dbReference>
<evidence type="ECO:0000256" key="1">
    <source>
        <dbReference type="ARBA" id="ARBA00012513"/>
    </source>
</evidence>
<dbReference type="AlphaFoldDB" id="A0A250XSU4"/>
<keyword evidence="2" id="KW-0723">Serine/threonine-protein kinase</keyword>
<dbReference type="PANTHER" id="PTHR13902">
    <property type="entry name" value="SERINE/THREONINE-PROTEIN KINASE WNK WITH NO LYSINE -RELATED"/>
    <property type="match status" value="1"/>
</dbReference>
<dbReference type="PROSITE" id="PS50011">
    <property type="entry name" value="PROTEIN_KINASE_DOM"/>
    <property type="match status" value="1"/>
</dbReference>
<dbReference type="GO" id="GO:0005524">
    <property type="term" value="F:ATP binding"/>
    <property type="evidence" value="ECO:0007669"/>
    <property type="project" value="UniProtKB-KW"/>
</dbReference>
<dbReference type="Pfam" id="PF12202">
    <property type="entry name" value="OSR1_C"/>
    <property type="match status" value="1"/>
</dbReference>
<evidence type="ECO:0000256" key="10">
    <source>
        <dbReference type="SAM" id="MobiDB-lite"/>
    </source>
</evidence>
<dbReference type="Gene3D" id="1.10.510.10">
    <property type="entry name" value="Transferase(Phosphotransferase) domain 1"/>
    <property type="match status" value="1"/>
</dbReference>
<dbReference type="InterPro" id="IPR008271">
    <property type="entry name" value="Ser/Thr_kinase_AS"/>
</dbReference>
<dbReference type="InterPro" id="IPR011009">
    <property type="entry name" value="Kinase-like_dom_sf"/>
</dbReference>
<dbReference type="EC" id="2.7.11.1" evidence="1"/>
<feature type="region of interest" description="Disordered" evidence="10">
    <location>
        <begin position="1"/>
        <end position="21"/>
    </location>
</feature>
<evidence type="ECO:0000256" key="2">
    <source>
        <dbReference type="ARBA" id="ARBA00022527"/>
    </source>
</evidence>
<keyword evidence="5" id="KW-0418">Kinase</keyword>
<keyword evidence="4" id="KW-0547">Nucleotide-binding</keyword>
<dbReference type="PROSITE" id="PS00108">
    <property type="entry name" value="PROTEIN_KINASE_ST"/>
    <property type="match status" value="1"/>
</dbReference>
<dbReference type="InterPro" id="IPR024678">
    <property type="entry name" value="Kinase_OSR1/WNK_CCT"/>
</dbReference>
<evidence type="ECO:0000256" key="7">
    <source>
        <dbReference type="ARBA" id="ARBA00047899"/>
    </source>
</evidence>
<keyword evidence="13" id="KW-1185">Reference proteome</keyword>
<evidence type="ECO:0000256" key="4">
    <source>
        <dbReference type="ARBA" id="ARBA00022741"/>
    </source>
</evidence>
<dbReference type="FunFam" id="1.10.510.10:FF:001565">
    <property type="entry name" value="WNK protein kinase"/>
    <property type="match status" value="1"/>
</dbReference>
<dbReference type="OrthoDB" id="4062651at2759"/>
<dbReference type="Pfam" id="PF00069">
    <property type="entry name" value="Pkinase"/>
    <property type="match status" value="1"/>
</dbReference>
<protein>
    <recommendedName>
        <fullName evidence="1">non-specific serine/threonine protein kinase</fullName>
        <ecNumber evidence="1">2.7.11.1</ecNumber>
    </recommendedName>
</protein>
<feature type="coiled-coil region" evidence="9">
    <location>
        <begin position="533"/>
        <end position="560"/>
    </location>
</feature>
<evidence type="ECO:0000256" key="8">
    <source>
        <dbReference type="ARBA" id="ARBA00048679"/>
    </source>
</evidence>
<evidence type="ECO:0000313" key="13">
    <source>
        <dbReference type="Proteomes" id="UP000232323"/>
    </source>
</evidence>
<evidence type="ECO:0000256" key="6">
    <source>
        <dbReference type="ARBA" id="ARBA00022840"/>
    </source>
</evidence>
<feature type="region of interest" description="Disordered" evidence="10">
    <location>
        <begin position="591"/>
        <end position="631"/>
    </location>
</feature>
<dbReference type="Gene3D" id="3.10.20.90">
    <property type="entry name" value="Phosphatidylinositol 3-kinase Catalytic Subunit, Chain A, domain 1"/>
    <property type="match status" value="1"/>
</dbReference>
<dbReference type="SUPFAM" id="SSF56112">
    <property type="entry name" value="Protein kinase-like (PK-like)"/>
    <property type="match status" value="1"/>
</dbReference>